<dbReference type="FunFam" id="1.10.287.130:FF:000015">
    <property type="entry name" value="Histidine kinase 4"/>
    <property type="match status" value="1"/>
</dbReference>
<dbReference type="SUPFAM" id="SSF47384">
    <property type="entry name" value="Homodimeric domain of signal transducing histidine kinase"/>
    <property type="match status" value="1"/>
</dbReference>
<dbReference type="PROSITE" id="PS50109">
    <property type="entry name" value="HIS_KIN"/>
    <property type="match status" value="1"/>
</dbReference>
<evidence type="ECO:0000313" key="19">
    <source>
        <dbReference type="Proteomes" id="UP000289738"/>
    </source>
</evidence>
<comment type="subcellular location">
    <subcellularLocation>
        <location evidence="2">Endoplasmic reticulum membrane</location>
        <topology evidence="2">Multi-pass membrane protein</topology>
    </subcellularLocation>
</comment>
<dbReference type="EC" id="2.7.13.3" evidence="3"/>
<comment type="catalytic activity">
    <reaction evidence="1">
        <text>ATP + protein L-histidine = ADP + protein N-phospho-L-histidine.</text>
        <dbReference type="EC" id="2.7.13.3"/>
    </reaction>
</comment>
<dbReference type="GO" id="GO:0048509">
    <property type="term" value="P:regulation of meristem development"/>
    <property type="evidence" value="ECO:0007669"/>
    <property type="project" value="UniProtKB-ARBA"/>
</dbReference>
<feature type="modified residue" description="4-aspartylphosphate" evidence="12">
    <location>
        <position position="1008"/>
    </location>
</feature>
<sequence>MSVNKRISGSNGRLQPSMKSWKVNEPLNGSNSPHRTTWRRKPLLLLIVFGVIIASFGLFLSFKNSEYLMSKEKEAACEESSRILLQRYNISRKQLHALASLFSGSDQIFSNCIDERRLQMLLNSGIACNPQLVCCPENQELQKKHRCFADTVEPIEQCPILEDYVRTRIQLSFPFKKYVLLASHSLLSSNLVDFLFCGKNMLQSWELHVSAIMDYTSSLNLVKEYWWVLVGIIISCNLSGFCLLRIQKQKLVEGHQVGHQKQLRDLSRNPLKSVGTWRKWSLAIFLSLGILFSIWLFCDLYTDFKQTREEMLTNMCDERARMLQDQFNVSMNHVHALAVLVSTFHHGKHPSAIDQHNLGVPVLLQKIFGEYTETTAFERPLTSGVAYAKKVLHSDRAEFEKQHGWTIKKMETENEALVQDCIPEKLDPAPIQDEYAPVIFAQETVSHIVSIDMMSGKEDRENILRARATGKGVLTSPFKLLKSNHLGVVLTFAVYNSNVPADATPKQRIEATVGYLGASYDVRSLVDKLLHQLASKQIIVVNVYDTTNASAPITMYGTDVADTGLLRINSLDFGDPLRKHEMHCRFKQRPPLPWKAINYSVGIFLIVLLIGYIYYVAIKRIEKVEDDTQKMAELKVRAEAADVAKSQFLATVSHEIRTPMNGVLGMLQMLMDTELDENQMDYAQTAHKSGKDLISVINEVLDQAKIEARKLELEAVAFDPHAILEEVLSLFSGKAKEKGIELAVYASNEVPKVVIGDPKRFWQIITNLVGNSLKFTHDKGHVFVSIHLANEVKNPLHSMDAVLREGLELDHDLSDNTYNTLSGFAVGNRWKSWANFKKLNSMDLMEEPELIQLLVTVEDTGIGIPIDAQSRIFTPFMQADSSTSRTYGGTGIGLSISKCLVELMRGEIGFVSEPGTGSTFTFTATFRKGETTSLDAKWQNFSTFDSQLQGLRALVVDRRKIRAEVTRYYLQRLGMSVDVMSSLKSACSCLTGSSNMRVSKQFAMILIDKDAWDKESSTLYSIKKQKKNGINGDRINFPKVFLLATHLSPNECDELKKNGVIDDILMKPFWLSVLVCSYRESLGIEKRQINRKKVSKLGNLLLQKRILVVDDNAVNRKVAEGVLQKYGATVTCVEGGRAALQMLKPPHNFDACFMDLQMPEMDGFEVTRQIRILENDVNEKIACGEASAEMFGDIFYWHIPILAMTADVTQASNEECKKCGMDGYVSKPFEEEQLYTAMARFFKPSSYVEAECLRFSTMASLAMEADLECNYLTRISCLGEAMLLRLV</sequence>
<evidence type="ECO:0000259" key="16">
    <source>
        <dbReference type="PROSITE" id="PS50110"/>
    </source>
</evidence>
<feature type="transmembrane region" description="Helical" evidence="14">
    <location>
        <begin position="43"/>
        <end position="62"/>
    </location>
</feature>
<dbReference type="Gene3D" id="3.30.565.10">
    <property type="entry name" value="Histidine kinase-like ATPase, C-terminal domain"/>
    <property type="match status" value="1"/>
</dbReference>
<evidence type="ECO:0000256" key="4">
    <source>
        <dbReference type="ARBA" id="ARBA00022553"/>
    </source>
</evidence>
<dbReference type="InterPro" id="IPR056839">
    <property type="entry name" value="Receiver_AHK4/CRE1_1st"/>
</dbReference>
<dbReference type="GO" id="GO:0006970">
    <property type="term" value="P:response to osmotic stress"/>
    <property type="evidence" value="ECO:0007669"/>
    <property type="project" value="UniProtKB-ARBA"/>
</dbReference>
<dbReference type="GO" id="GO:0005789">
    <property type="term" value="C:endoplasmic reticulum membrane"/>
    <property type="evidence" value="ECO:0007669"/>
    <property type="project" value="UniProtKB-SubCell"/>
</dbReference>
<evidence type="ECO:0000256" key="1">
    <source>
        <dbReference type="ARBA" id="ARBA00000085"/>
    </source>
</evidence>
<evidence type="ECO:0000256" key="2">
    <source>
        <dbReference type="ARBA" id="ARBA00004477"/>
    </source>
</evidence>
<dbReference type="GO" id="GO:0009414">
    <property type="term" value="P:response to water deprivation"/>
    <property type="evidence" value="ECO:0007669"/>
    <property type="project" value="UniProtKB-ARBA"/>
</dbReference>
<dbReference type="GO" id="GO:0009884">
    <property type="term" value="F:cytokinin receptor activity"/>
    <property type="evidence" value="ECO:0007669"/>
    <property type="project" value="UniProtKB-ARBA"/>
</dbReference>
<dbReference type="SMART" id="SM00388">
    <property type="entry name" value="HisKA"/>
    <property type="match status" value="1"/>
</dbReference>
<dbReference type="Gene3D" id="3.40.50.2300">
    <property type="match status" value="2"/>
</dbReference>
<dbReference type="SUPFAM" id="SSF52172">
    <property type="entry name" value="CheY-like"/>
    <property type="match status" value="2"/>
</dbReference>
<dbReference type="Gene3D" id="6.10.250.1190">
    <property type="match status" value="2"/>
</dbReference>
<dbReference type="SMART" id="SM00448">
    <property type="entry name" value="REC"/>
    <property type="match status" value="1"/>
</dbReference>
<gene>
    <name evidence="18" type="ORF">Ahy_A07g031070</name>
</gene>
<feature type="modified residue" description="4-aspartylphosphate" evidence="12">
    <location>
        <position position="1155"/>
    </location>
</feature>
<dbReference type="PROSITE" id="PS50110">
    <property type="entry name" value="RESPONSE_REGULATORY"/>
    <property type="match status" value="2"/>
</dbReference>
<proteinExistence type="predicted"/>
<dbReference type="PANTHER" id="PTHR43719">
    <property type="entry name" value="TWO-COMPONENT HISTIDINE KINASE"/>
    <property type="match status" value="1"/>
</dbReference>
<keyword evidence="4 12" id="KW-0597">Phosphoprotein</keyword>
<dbReference type="PROSITE" id="PS50839">
    <property type="entry name" value="CHASE"/>
    <property type="match status" value="1"/>
</dbReference>
<dbReference type="GO" id="GO:0005634">
    <property type="term" value="C:nucleus"/>
    <property type="evidence" value="ECO:0007669"/>
    <property type="project" value="TreeGrafter"/>
</dbReference>
<evidence type="ECO:0000256" key="14">
    <source>
        <dbReference type="SAM" id="Phobius"/>
    </source>
</evidence>
<dbReference type="PRINTS" id="PR00344">
    <property type="entry name" value="BCTRLSENSOR"/>
</dbReference>
<feature type="compositionally biased region" description="Polar residues" evidence="13">
    <location>
        <begin position="1"/>
        <end position="18"/>
    </location>
</feature>
<feature type="domain" description="CHASE" evidence="17">
    <location>
        <begin position="359"/>
        <end position="583"/>
    </location>
</feature>
<dbReference type="InterPro" id="IPR036890">
    <property type="entry name" value="HATPase_C_sf"/>
</dbReference>
<dbReference type="InterPro" id="IPR006189">
    <property type="entry name" value="CHASE_dom"/>
</dbReference>
<feature type="transmembrane region" description="Helical" evidence="14">
    <location>
        <begin position="225"/>
        <end position="244"/>
    </location>
</feature>
<keyword evidence="7" id="KW-0418">Kinase</keyword>
<dbReference type="FunFam" id="3.30.450.350:FF:000001">
    <property type="entry name" value="Histidine kinase 4"/>
    <property type="match status" value="1"/>
</dbReference>
<reference evidence="18 19" key="1">
    <citation type="submission" date="2019-01" db="EMBL/GenBank/DDBJ databases">
        <title>Sequencing of cultivated peanut Arachis hypogaea provides insights into genome evolution and oil improvement.</title>
        <authorList>
            <person name="Chen X."/>
        </authorList>
    </citation>
    <scope>NUCLEOTIDE SEQUENCE [LARGE SCALE GENOMIC DNA]</scope>
    <source>
        <strain evidence="19">cv. Fuhuasheng</strain>
        <tissue evidence="18">Leaves</tissue>
    </source>
</reference>
<keyword evidence="5" id="KW-0808">Transferase</keyword>
<feature type="domain" description="Response regulatory" evidence="16">
    <location>
        <begin position="1105"/>
        <end position="1242"/>
    </location>
</feature>
<dbReference type="Pfam" id="PF03924">
    <property type="entry name" value="CHASE"/>
    <property type="match status" value="1"/>
</dbReference>
<keyword evidence="19" id="KW-1185">Reference proteome</keyword>
<evidence type="ECO:0000256" key="10">
    <source>
        <dbReference type="ARBA" id="ARBA00023136"/>
    </source>
</evidence>
<feature type="domain" description="Response regulatory" evidence="16">
    <location>
        <begin position="952"/>
        <end position="1082"/>
    </location>
</feature>
<comment type="caution">
    <text evidence="18">The sequence shown here is derived from an EMBL/GenBank/DDBJ whole genome shotgun (WGS) entry which is preliminary data.</text>
</comment>
<dbReference type="SUPFAM" id="SSF55874">
    <property type="entry name" value="ATPase domain of HSP90 chaperone/DNA topoisomerase II/histidine kinase"/>
    <property type="match status" value="1"/>
</dbReference>
<keyword evidence="9 14" id="KW-1133">Transmembrane helix</keyword>
<dbReference type="InterPro" id="IPR050956">
    <property type="entry name" value="2C_system_His_kinase"/>
</dbReference>
<keyword evidence="6 14" id="KW-0812">Transmembrane</keyword>
<dbReference type="PANTHER" id="PTHR43719:SF35">
    <property type="entry name" value="HISTIDINE KINASE 2"/>
    <property type="match status" value="1"/>
</dbReference>
<evidence type="ECO:0000256" key="12">
    <source>
        <dbReference type="PROSITE-ProRule" id="PRU00169"/>
    </source>
</evidence>
<dbReference type="Pfam" id="PF00072">
    <property type="entry name" value="Response_reg"/>
    <property type="match status" value="1"/>
</dbReference>
<feature type="region of interest" description="Disordered" evidence="13">
    <location>
        <begin position="1"/>
        <end position="35"/>
    </location>
</feature>
<dbReference type="EMBL" id="SDMP01000007">
    <property type="protein sequence ID" value="RYR45213.1"/>
    <property type="molecule type" value="Genomic_DNA"/>
</dbReference>
<dbReference type="Pfam" id="PF00512">
    <property type="entry name" value="HisKA"/>
    <property type="match status" value="1"/>
</dbReference>
<evidence type="ECO:0000256" key="13">
    <source>
        <dbReference type="SAM" id="MobiDB-lite"/>
    </source>
</evidence>
<dbReference type="InterPro" id="IPR001789">
    <property type="entry name" value="Sig_transdc_resp-reg_receiver"/>
</dbReference>
<dbReference type="InterPro" id="IPR005467">
    <property type="entry name" value="His_kinase_dom"/>
</dbReference>
<keyword evidence="11" id="KW-0675">Receptor</keyword>
<evidence type="ECO:0000313" key="18">
    <source>
        <dbReference type="EMBL" id="RYR45213.1"/>
    </source>
</evidence>
<evidence type="ECO:0000256" key="3">
    <source>
        <dbReference type="ARBA" id="ARBA00012438"/>
    </source>
</evidence>
<dbReference type="GO" id="GO:0043424">
    <property type="term" value="F:protein histidine kinase binding"/>
    <property type="evidence" value="ECO:0007669"/>
    <property type="project" value="UniProtKB-ARBA"/>
</dbReference>
<dbReference type="InterPro" id="IPR003661">
    <property type="entry name" value="HisK_dim/P_dom"/>
</dbReference>
<keyword evidence="10 14" id="KW-0472">Membrane</keyword>
<evidence type="ECO:0000256" key="5">
    <source>
        <dbReference type="ARBA" id="ARBA00022679"/>
    </source>
</evidence>
<accession>A0A445C2S5</accession>
<feature type="domain" description="Histidine kinase" evidence="15">
    <location>
        <begin position="651"/>
        <end position="928"/>
    </location>
</feature>
<evidence type="ECO:0000259" key="15">
    <source>
        <dbReference type="PROSITE" id="PS50109"/>
    </source>
</evidence>
<dbReference type="InterPro" id="IPR003594">
    <property type="entry name" value="HATPase_dom"/>
</dbReference>
<feature type="transmembrane region" description="Helical" evidence="14">
    <location>
        <begin position="280"/>
        <end position="297"/>
    </location>
</feature>
<keyword evidence="8" id="KW-0256">Endoplasmic reticulum</keyword>
<dbReference type="SMART" id="SM01079">
    <property type="entry name" value="CHASE"/>
    <property type="match status" value="1"/>
</dbReference>
<evidence type="ECO:0000256" key="7">
    <source>
        <dbReference type="ARBA" id="ARBA00022777"/>
    </source>
</evidence>
<dbReference type="InterPro" id="IPR042240">
    <property type="entry name" value="CHASE_sf"/>
</dbReference>
<dbReference type="STRING" id="3818.A0A445C2S5"/>
<name>A0A445C2S5_ARAHY</name>
<dbReference type="GO" id="GO:0048831">
    <property type="term" value="P:regulation of shoot system development"/>
    <property type="evidence" value="ECO:0007669"/>
    <property type="project" value="UniProtKB-ARBA"/>
</dbReference>
<organism evidence="18 19">
    <name type="scientific">Arachis hypogaea</name>
    <name type="common">Peanut</name>
    <dbReference type="NCBI Taxonomy" id="3818"/>
    <lineage>
        <taxon>Eukaryota</taxon>
        <taxon>Viridiplantae</taxon>
        <taxon>Streptophyta</taxon>
        <taxon>Embryophyta</taxon>
        <taxon>Tracheophyta</taxon>
        <taxon>Spermatophyta</taxon>
        <taxon>Magnoliopsida</taxon>
        <taxon>eudicotyledons</taxon>
        <taxon>Gunneridae</taxon>
        <taxon>Pentapetalae</taxon>
        <taxon>rosids</taxon>
        <taxon>fabids</taxon>
        <taxon>Fabales</taxon>
        <taxon>Fabaceae</taxon>
        <taxon>Papilionoideae</taxon>
        <taxon>50 kb inversion clade</taxon>
        <taxon>dalbergioids sensu lato</taxon>
        <taxon>Dalbergieae</taxon>
        <taxon>Pterocarpus clade</taxon>
        <taxon>Arachis</taxon>
    </lineage>
</organism>
<evidence type="ECO:0000256" key="9">
    <source>
        <dbReference type="ARBA" id="ARBA00022989"/>
    </source>
</evidence>
<dbReference type="Pfam" id="PF02518">
    <property type="entry name" value="HATPase_c"/>
    <property type="match status" value="1"/>
</dbReference>
<evidence type="ECO:0000259" key="17">
    <source>
        <dbReference type="PROSITE" id="PS50839"/>
    </source>
</evidence>
<dbReference type="InterPro" id="IPR036097">
    <property type="entry name" value="HisK_dim/P_sf"/>
</dbReference>
<feature type="transmembrane region" description="Helical" evidence="14">
    <location>
        <begin position="596"/>
        <end position="615"/>
    </location>
</feature>
<dbReference type="GO" id="GO:0010029">
    <property type="term" value="P:regulation of seed germination"/>
    <property type="evidence" value="ECO:0007669"/>
    <property type="project" value="UniProtKB-ARBA"/>
</dbReference>
<dbReference type="CDD" id="cd16922">
    <property type="entry name" value="HATPase_EvgS-ArcB-TorS-like"/>
    <property type="match status" value="1"/>
</dbReference>
<dbReference type="CDD" id="cd17546">
    <property type="entry name" value="REC_hyHK_CKI1_RcsC-like"/>
    <property type="match status" value="1"/>
</dbReference>
<evidence type="ECO:0000256" key="6">
    <source>
        <dbReference type="ARBA" id="ARBA00022692"/>
    </source>
</evidence>
<protein>
    <recommendedName>
        <fullName evidence="3">histidine kinase</fullName>
        <ecNumber evidence="3">2.7.13.3</ecNumber>
    </recommendedName>
</protein>
<dbReference type="SMART" id="SM00387">
    <property type="entry name" value="HATPase_c"/>
    <property type="match status" value="1"/>
</dbReference>
<dbReference type="Gene3D" id="1.10.287.130">
    <property type="match status" value="1"/>
</dbReference>
<dbReference type="GO" id="GO:0000155">
    <property type="term" value="F:phosphorelay sensor kinase activity"/>
    <property type="evidence" value="ECO:0007669"/>
    <property type="project" value="InterPro"/>
</dbReference>
<dbReference type="InterPro" id="IPR004358">
    <property type="entry name" value="Sig_transdc_His_kin-like_C"/>
</dbReference>
<dbReference type="CDD" id="cd00082">
    <property type="entry name" value="HisKA"/>
    <property type="match status" value="1"/>
</dbReference>
<dbReference type="Proteomes" id="UP000289738">
    <property type="component" value="Chromosome A07"/>
</dbReference>
<dbReference type="Pfam" id="PF24896">
    <property type="entry name" value="Receiver_CRE1"/>
    <property type="match status" value="1"/>
</dbReference>
<dbReference type="Gene3D" id="3.30.450.350">
    <property type="entry name" value="CHASE domain"/>
    <property type="match status" value="1"/>
</dbReference>
<evidence type="ECO:0000256" key="8">
    <source>
        <dbReference type="ARBA" id="ARBA00022824"/>
    </source>
</evidence>
<dbReference type="GO" id="GO:1901701">
    <property type="term" value="P:cellular response to oxygen-containing compound"/>
    <property type="evidence" value="ECO:0007669"/>
    <property type="project" value="UniProtKB-ARBA"/>
</dbReference>
<evidence type="ECO:0000256" key="11">
    <source>
        <dbReference type="ARBA" id="ARBA00023170"/>
    </source>
</evidence>
<dbReference type="GO" id="GO:0033554">
    <property type="term" value="P:cellular response to stress"/>
    <property type="evidence" value="ECO:0007669"/>
    <property type="project" value="UniProtKB-ARBA"/>
</dbReference>
<dbReference type="InterPro" id="IPR011006">
    <property type="entry name" value="CheY-like_superfamily"/>
</dbReference>